<evidence type="ECO:0000313" key="2">
    <source>
        <dbReference type="EMBL" id="KAK7491223.1"/>
    </source>
</evidence>
<feature type="non-terminal residue" evidence="2">
    <location>
        <position position="89"/>
    </location>
</feature>
<feature type="region of interest" description="Disordered" evidence="1">
    <location>
        <begin position="1"/>
        <end position="28"/>
    </location>
</feature>
<protein>
    <submittedName>
        <fullName evidence="2">Uncharacterized protein</fullName>
    </submittedName>
</protein>
<sequence>AECGLPAPQTRADETKSSASNFPARSSLDHQRLTAKTLALAAPDSREDMIGGPLDGVCPGLLSMLAGSYKLKSQVPVGDLQAKASQAHQ</sequence>
<proteinExistence type="predicted"/>
<name>A0ABD0KWB6_9CAEN</name>
<evidence type="ECO:0000256" key="1">
    <source>
        <dbReference type="SAM" id="MobiDB-lite"/>
    </source>
</evidence>
<feature type="non-terminal residue" evidence="2">
    <location>
        <position position="1"/>
    </location>
</feature>
<dbReference type="AlphaFoldDB" id="A0ABD0KWB6"/>
<dbReference type="Proteomes" id="UP001519460">
    <property type="component" value="Unassembled WGS sequence"/>
</dbReference>
<dbReference type="EMBL" id="JACVVK020000117">
    <property type="protein sequence ID" value="KAK7491223.1"/>
    <property type="molecule type" value="Genomic_DNA"/>
</dbReference>
<keyword evidence="3" id="KW-1185">Reference proteome</keyword>
<reference evidence="2 3" key="1">
    <citation type="journal article" date="2023" name="Sci. Data">
        <title>Genome assembly of the Korean intertidal mud-creeper Batillaria attramentaria.</title>
        <authorList>
            <person name="Patra A.K."/>
            <person name="Ho P.T."/>
            <person name="Jun S."/>
            <person name="Lee S.J."/>
            <person name="Kim Y."/>
            <person name="Won Y.J."/>
        </authorList>
    </citation>
    <scope>NUCLEOTIDE SEQUENCE [LARGE SCALE GENOMIC DNA]</scope>
    <source>
        <strain evidence="2">Wonlab-2016</strain>
    </source>
</reference>
<evidence type="ECO:0000313" key="3">
    <source>
        <dbReference type="Proteomes" id="UP001519460"/>
    </source>
</evidence>
<gene>
    <name evidence="2" type="ORF">BaRGS_00017494</name>
</gene>
<comment type="caution">
    <text evidence="2">The sequence shown here is derived from an EMBL/GenBank/DDBJ whole genome shotgun (WGS) entry which is preliminary data.</text>
</comment>
<organism evidence="2 3">
    <name type="scientific">Batillaria attramentaria</name>
    <dbReference type="NCBI Taxonomy" id="370345"/>
    <lineage>
        <taxon>Eukaryota</taxon>
        <taxon>Metazoa</taxon>
        <taxon>Spiralia</taxon>
        <taxon>Lophotrochozoa</taxon>
        <taxon>Mollusca</taxon>
        <taxon>Gastropoda</taxon>
        <taxon>Caenogastropoda</taxon>
        <taxon>Sorbeoconcha</taxon>
        <taxon>Cerithioidea</taxon>
        <taxon>Batillariidae</taxon>
        <taxon>Batillaria</taxon>
    </lineage>
</organism>
<accession>A0ABD0KWB6</accession>